<gene>
    <name evidence="1" type="ORF">M9458_012137</name>
</gene>
<reference evidence="1 2" key="1">
    <citation type="submission" date="2024-05" db="EMBL/GenBank/DDBJ databases">
        <title>Genome sequencing and assembly of Indian major carp, Cirrhinus mrigala (Hamilton, 1822).</title>
        <authorList>
            <person name="Mohindra V."/>
            <person name="Chowdhury L.M."/>
            <person name="Lal K."/>
            <person name="Jena J.K."/>
        </authorList>
    </citation>
    <scope>NUCLEOTIDE SEQUENCE [LARGE SCALE GENOMIC DNA]</scope>
    <source>
        <strain evidence="1">CM1030</strain>
        <tissue evidence="1">Blood</tissue>
    </source>
</reference>
<accession>A0ABD0R5R5</accession>
<comment type="caution">
    <text evidence="1">The sequence shown here is derived from an EMBL/GenBank/DDBJ whole genome shotgun (WGS) entry which is preliminary data.</text>
</comment>
<dbReference type="InterPro" id="IPR023299">
    <property type="entry name" value="ATPase_P-typ_cyto_dom_N"/>
</dbReference>
<evidence type="ECO:0000313" key="2">
    <source>
        <dbReference type="Proteomes" id="UP001529510"/>
    </source>
</evidence>
<dbReference type="PANTHER" id="PTHR24092">
    <property type="entry name" value="PROBABLE PHOSPHOLIPID-TRANSPORTING ATPASE"/>
    <property type="match status" value="1"/>
</dbReference>
<dbReference type="Proteomes" id="UP001529510">
    <property type="component" value="Unassembled WGS sequence"/>
</dbReference>
<dbReference type="PANTHER" id="PTHR24092:SF52">
    <property type="entry name" value="PHOSPHOLIPID-TRANSPORTING ATPASE FETA"/>
    <property type="match status" value="1"/>
</dbReference>
<protein>
    <submittedName>
        <fullName evidence="1">Uncharacterized protein</fullName>
    </submittedName>
</protein>
<name>A0ABD0R5R5_CIRMR</name>
<dbReference type="EMBL" id="JAMKFB020000005">
    <property type="protein sequence ID" value="KAL0193841.1"/>
    <property type="molecule type" value="Genomic_DNA"/>
</dbReference>
<feature type="non-terminal residue" evidence="1">
    <location>
        <position position="96"/>
    </location>
</feature>
<sequence>EMTPVDFSFNRLADPKFLFYDHTLLPDVHAFFRLLALCHTVMAEEKKEGDLVYQAQSPDEGALVTAARNFGFVFRSRKEMGIQKSYELLAILDFNN</sequence>
<keyword evidence="2" id="KW-1185">Reference proteome</keyword>
<feature type="non-terminal residue" evidence="1">
    <location>
        <position position="1"/>
    </location>
</feature>
<dbReference type="SUPFAM" id="SSF81660">
    <property type="entry name" value="Metal cation-transporting ATPase, ATP-binding domain N"/>
    <property type="match status" value="1"/>
</dbReference>
<dbReference type="AlphaFoldDB" id="A0ABD0R5R5"/>
<organism evidence="1 2">
    <name type="scientific">Cirrhinus mrigala</name>
    <name type="common">Mrigala</name>
    <dbReference type="NCBI Taxonomy" id="683832"/>
    <lineage>
        <taxon>Eukaryota</taxon>
        <taxon>Metazoa</taxon>
        <taxon>Chordata</taxon>
        <taxon>Craniata</taxon>
        <taxon>Vertebrata</taxon>
        <taxon>Euteleostomi</taxon>
        <taxon>Actinopterygii</taxon>
        <taxon>Neopterygii</taxon>
        <taxon>Teleostei</taxon>
        <taxon>Ostariophysi</taxon>
        <taxon>Cypriniformes</taxon>
        <taxon>Cyprinidae</taxon>
        <taxon>Labeoninae</taxon>
        <taxon>Labeonini</taxon>
        <taxon>Cirrhinus</taxon>
    </lineage>
</organism>
<proteinExistence type="predicted"/>
<evidence type="ECO:0000313" key="1">
    <source>
        <dbReference type="EMBL" id="KAL0193841.1"/>
    </source>
</evidence>
<dbReference type="Gene3D" id="3.40.1110.10">
    <property type="entry name" value="Calcium-transporting ATPase, cytoplasmic domain N"/>
    <property type="match status" value="1"/>
</dbReference>